<dbReference type="FunFam" id="1.10.220.150:FF:000009">
    <property type="entry name" value="stromal membrane-associated protein 1 isoform X1"/>
    <property type="match status" value="1"/>
</dbReference>
<evidence type="ECO:0000256" key="5">
    <source>
        <dbReference type="PROSITE-ProRule" id="PRU00288"/>
    </source>
</evidence>
<evidence type="ECO:0000256" key="6">
    <source>
        <dbReference type="SAM" id="MobiDB-lite"/>
    </source>
</evidence>
<evidence type="ECO:0000313" key="9">
    <source>
        <dbReference type="Proteomes" id="UP000822688"/>
    </source>
</evidence>
<protein>
    <recommendedName>
        <fullName evidence="7">Arf-GAP domain-containing protein</fullName>
    </recommendedName>
</protein>
<keyword evidence="1" id="KW-0343">GTPase activation</keyword>
<keyword evidence="4" id="KW-0862">Zinc</keyword>
<dbReference type="CDD" id="cd08204">
    <property type="entry name" value="ArfGap"/>
    <property type="match status" value="1"/>
</dbReference>
<dbReference type="EMBL" id="CM026431">
    <property type="protein sequence ID" value="KAG0558904.1"/>
    <property type="molecule type" value="Genomic_DNA"/>
</dbReference>
<dbReference type="PROSITE" id="PS50115">
    <property type="entry name" value="ARFGAP"/>
    <property type="match status" value="1"/>
</dbReference>
<evidence type="ECO:0000259" key="7">
    <source>
        <dbReference type="PROSITE" id="PS50115"/>
    </source>
</evidence>
<evidence type="ECO:0000256" key="4">
    <source>
        <dbReference type="ARBA" id="ARBA00022833"/>
    </source>
</evidence>
<keyword evidence="3 5" id="KW-0863">Zinc-finger</keyword>
<feature type="domain" description="Arf-GAP" evidence="7">
    <location>
        <begin position="2"/>
        <end position="123"/>
    </location>
</feature>
<organism evidence="8 9">
    <name type="scientific">Ceratodon purpureus</name>
    <name type="common">Fire moss</name>
    <name type="synonym">Dicranum purpureum</name>
    <dbReference type="NCBI Taxonomy" id="3225"/>
    <lineage>
        <taxon>Eukaryota</taxon>
        <taxon>Viridiplantae</taxon>
        <taxon>Streptophyta</taxon>
        <taxon>Embryophyta</taxon>
        <taxon>Bryophyta</taxon>
        <taxon>Bryophytina</taxon>
        <taxon>Bryopsida</taxon>
        <taxon>Dicranidae</taxon>
        <taxon>Pseudoditrichales</taxon>
        <taxon>Ditrichaceae</taxon>
        <taxon>Ceratodon</taxon>
    </lineage>
</organism>
<evidence type="ECO:0000256" key="1">
    <source>
        <dbReference type="ARBA" id="ARBA00022468"/>
    </source>
</evidence>
<dbReference type="PANTHER" id="PTHR45705">
    <property type="entry name" value="FI20236P1"/>
    <property type="match status" value="1"/>
</dbReference>
<dbReference type="InterPro" id="IPR051718">
    <property type="entry name" value="ARF_GTPase-activating"/>
</dbReference>
<accession>A0A8T0GKZ6</accession>
<evidence type="ECO:0000313" key="8">
    <source>
        <dbReference type="EMBL" id="KAG0558904.1"/>
    </source>
</evidence>
<dbReference type="PRINTS" id="PR00405">
    <property type="entry name" value="REVINTRACTNG"/>
</dbReference>
<reference evidence="8" key="1">
    <citation type="submission" date="2020-06" db="EMBL/GenBank/DDBJ databases">
        <title>WGS assembly of Ceratodon purpureus strain R40.</title>
        <authorList>
            <person name="Carey S.B."/>
            <person name="Jenkins J."/>
            <person name="Shu S."/>
            <person name="Lovell J.T."/>
            <person name="Sreedasyam A."/>
            <person name="Maumus F."/>
            <person name="Tiley G.P."/>
            <person name="Fernandez-Pozo N."/>
            <person name="Barry K."/>
            <person name="Chen C."/>
            <person name="Wang M."/>
            <person name="Lipzen A."/>
            <person name="Daum C."/>
            <person name="Saski C.A."/>
            <person name="Payton A.C."/>
            <person name="Mcbreen J.C."/>
            <person name="Conrad R.E."/>
            <person name="Kollar L.M."/>
            <person name="Olsson S."/>
            <person name="Huttunen S."/>
            <person name="Landis J.B."/>
            <person name="Wickett N.J."/>
            <person name="Johnson M.G."/>
            <person name="Rensing S.A."/>
            <person name="Grimwood J."/>
            <person name="Schmutz J."/>
            <person name="Mcdaniel S.F."/>
        </authorList>
    </citation>
    <scope>NUCLEOTIDE SEQUENCE</scope>
    <source>
        <strain evidence="8">R40</strain>
    </source>
</reference>
<proteinExistence type="predicted"/>
<dbReference type="Pfam" id="PF01412">
    <property type="entry name" value="ArfGap"/>
    <property type="match status" value="1"/>
</dbReference>
<dbReference type="InterPro" id="IPR038508">
    <property type="entry name" value="ArfGAP_dom_sf"/>
</dbReference>
<dbReference type="Gene3D" id="1.10.220.150">
    <property type="entry name" value="Arf GTPase activating protein"/>
    <property type="match status" value="1"/>
</dbReference>
<dbReference type="GO" id="GO:0005737">
    <property type="term" value="C:cytoplasm"/>
    <property type="evidence" value="ECO:0007669"/>
    <property type="project" value="TreeGrafter"/>
</dbReference>
<gene>
    <name evidence="8" type="ORF">KC19_10G063600</name>
</gene>
<comment type="caution">
    <text evidence="8">The sequence shown here is derived from an EMBL/GenBank/DDBJ whole genome shotgun (WGS) entry which is preliminary data.</text>
</comment>
<sequence length="245" mass="27159">MEQELRLLLKRPGNDACADCGGRYPRFASISLAVFLCNRCYGIHRSIGTHITRTKTVGLDRWSADEVHRMSAIGNVAANSYWEENGPPIFQRPTADSPDFEVEKWIRDKYERKLFCSKEKEPPSVTPQMSEIVNPDASIRSVSPQVKLLPRGTLRCGPDCTVPSPPSETSSAVGSTPRDDFFLQLRSPRSSQHRTSGSAATLLKSPVNPQPGTSHAYGKAVEVTKEKQSEPTYDDDEDFGDFVQA</sequence>
<dbReference type="GO" id="GO:0005096">
    <property type="term" value="F:GTPase activator activity"/>
    <property type="evidence" value="ECO:0007669"/>
    <property type="project" value="UniProtKB-KW"/>
</dbReference>
<feature type="region of interest" description="Disordered" evidence="6">
    <location>
        <begin position="159"/>
        <end position="245"/>
    </location>
</feature>
<dbReference type="InterPro" id="IPR037278">
    <property type="entry name" value="ARFGAP/RecO"/>
</dbReference>
<dbReference type="Proteomes" id="UP000822688">
    <property type="component" value="Chromosome 10"/>
</dbReference>
<evidence type="ECO:0000256" key="2">
    <source>
        <dbReference type="ARBA" id="ARBA00022723"/>
    </source>
</evidence>
<keyword evidence="9" id="KW-1185">Reference proteome</keyword>
<keyword evidence="2" id="KW-0479">Metal-binding</keyword>
<dbReference type="SMART" id="SM00105">
    <property type="entry name" value="ArfGap"/>
    <property type="match status" value="1"/>
</dbReference>
<dbReference type="InterPro" id="IPR001164">
    <property type="entry name" value="ArfGAP_dom"/>
</dbReference>
<dbReference type="GO" id="GO:0008270">
    <property type="term" value="F:zinc ion binding"/>
    <property type="evidence" value="ECO:0007669"/>
    <property type="project" value="UniProtKB-KW"/>
</dbReference>
<dbReference type="SUPFAM" id="SSF57863">
    <property type="entry name" value="ArfGap/RecO-like zinc finger"/>
    <property type="match status" value="1"/>
</dbReference>
<evidence type="ECO:0000256" key="3">
    <source>
        <dbReference type="ARBA" id="ARBA00022771"/>
    </source>
</evidence>
<feature type="compositionally biased region" description="Acidic residues" evidence="6">
    <location>
        <begin position="232"/>
        <end position="245"/>
    </location>
</feature>
<dbReference type="PANTHER" id="PTHR45705:SF1">
    <property type="entry name" value="FI20236P1"/>
    <property type="match status" value="1"/>
</dbReference>
<name>A0A8T0GKZ6_CERPU</name>
<feature type="compositionally biased region" description="Polar residues" evidence="6">
    <location>
        <begin position="187"/>
        <end position="199"/>
    </location>
</feature>
<dbReference type="AlphaFoldDB" id="A0A8T0GKZ6"/>